<dbReference type="GO" id="GO:0016226">
    <property type="term" value="P:iron-sulfur cluster assembly"/>
    <property type="evidence" value="ECO:0007669"/>
    <property type="project" value="InterPro"/>
</dbReference>
<accession>A0A1F7XPJ9</accession>
<dbReference type="GO" id="GO:0051536">
    <property type="term" value="F:iron-sulfur cluster binding"/>
    <property type="evidence" value="ECO:0007669"/>
    <property type="project" value="InterPro"/>
</dbReference>
<dbReference type="InterPro" id="IPR002871">
    <property type="entry name" value="NIF_FeS_clus_asmbl_NifU_N"/>
</dbReference>
<name>A0A1F7XPJ9_9BACT</name>
<proteinExistence type="predicted"/>
<evidence type="ECO:0000313" key="2">
    <source>
        <dbReference type="EMBL" id="OGM16923.1"/>
    </source>
</evidence>
<evidence type="ECO:0000313" key="3">
    <source>
        <dbReference type="Proteomes" id="UP000178401"/>
    </source>
</evidence>
<comment type="caution">
    <text evidence="2">The sequence shown here is derived from an EMBL/GenBank/DDBJ whole genome shotgun (WGS) entry which is preliminary data.</text>
</comment>
<reference evidence="2 3" key="1">
    <citation type="journal article" date="2016" name="Nat. Commun.">
        <title>Thousands of microbial genomes shed light on interconnected biogeochemical processes in an aquifer system.</title>
        <authorList>
            <person name="Anantharaman K."/>
            <person name="Brown C.T."/>
            <person name="Hug L.A."/>
            <person name="Sharon I."/>
            <person name="Castelle C.J."/>
            <person name="Probst A.J."/>
            <person name="Thomas B.C."/>
            <person name="Singh A."/>
            <person name="Wilkins M.J."/>
            <person name="Karaoz U."/>
            <person name="Brodie E.L."/>
            <person name="Williams K.H."/>
            <person name="Hubbard S.S."/>
            <person name="Banfield J.F."/>
        </authorList>
    </citation>
    <scope>NUCLEOTIDE SEQUENCE [LARGE SCALE GENOMIC DNA]</scope>
</reference>
<dbReference type="GO" id="GO:0005506">
    <property type="term" value="F:iron ion binding"/>
    <property type="evidence" value="ECO:0007669"/>
    <property type="project" value="InterPro"/>
</dbReference>
<dbReference type="Proteomes" id="UP000178401">
    <property type="component" value="Unassembled WGS sequence"/>
</dbReference>
<dbReference type="Pfam" id="PF01592">
    <property type="entry name" value="NifU_N"/>
    <property type="match status" value="1"/>
</dbReference>
<dbReference type="CDD" id="cd06664">
    <property type="entry name" value="IscU_like"/>
    <property type="match status" value="1"/>
</dbReference>
<dbReference type="EMBL" id="MGFY01000012">
    <property type="protein sequence ID" value="OGM16923.1"/>
    <property type="molecule type" value="Genomic_DNA"/>
</dbReference>
<sequence>MTLYKQIILENAQSPKNEGHVKNANLKASISNPLCGDKISIEIASSGNILKDIKFSGTGCIIMKASASLVTEKVKEIKEIKKINKLEKEDVYKLLGGELTTSRQKCAGLVLEAIKKALQP</sequence>
<feature type="domain" description="NIF system FeS cluster assembly NifU N-terminal" evidence="1">
    <location>
        <begin position="4"/>
        <end position="119"/>
    </location>
</feature>
<organism evidence="2 3">
    <name type="scientific">Candidatus Woesebacteria bacterium RBG_19FT_COMBO_37_29</name>
    <dbReference type="NCBI Taxonomy" id="1802486"/>
    <lineage>
        <taxon>Bacteria</taxon>
        <taxon>Candidatus Woeseibacteriota</taxon>
    </lineage>
</organism>
<protein>
    <recommendedName>
        <fullName evidence="1">NIF system FeS cluster assembly NifU N-terminal domain-containing protein</fullName>
    </recommendedName>
</protein>
<dbReference type="PANTHER" id="PTHR10093">
    <property type="entry name" value="IRON-SULFUR CLUSTER ASSEMBLY ENZYME NIFU HOMOLOG"/>
    <property type="match status" value="1"/>
</dbReference>
<dbReference type="SUPFAM" id="SSF82649">
    <property type="entry name" value="SufE/NifU"/>
    <property type="match status" value="1"/>
</dbReference>
<dbReference type="Gene3D" id="3.90.1010.10">
    <property type="match status" value="1"/>
</dbReference>
<gene>
    <name evidence="2" type="ORF">A2V55_00910</name>
</gene>
<dbReference type="AlphaFoldDB" id="A0A1F7XPJ9"/>
<evidence type="ECO:0000259" key="1">
    <source>
        <dbReference type="Pfam" id="PF01592"/>
    </source>
</evidence>